<accession>A0ABS4U1D7</accession>
<dbReference type="InterPro" id="IPR025335">
    <property type="entry name" value="DUF4241"/>
</dbReference>
<evidence type="ECO:0008006" key="3">
    <source>
        <dbReference type="Google" id="ProtNLM"/>
    </source>
</evidence>
<gene>
    <name evidence="1" type="ORF">JOF56_010854</name>
</gene>
<name>A0ABS4U1D7_9PSEU</name>
<dbReference type="EMBL" id="JAGINW010000001">
    <property type="protein sequence ID" value="MBP2330469.1"/>
    <property type="molecule type" value="Genomic_DNA"/>
</dbReference>
<comment type="caution">
    <text evidence="1">The sequence shown here is derived from an EMBL/GenBank/DDBJ whole genome shotgun (WGS) entry which is preliminary data.</text>
</comment>
<dbReference type="Proteomes" id="UP001519332">
    <property type="component" value="Unassembled WGS sequence"/>
</dbReference>
<sequence>MIELTVVYCEGWDYEGRRLVGPLPEAVARERDEAGEQYAVVFVGDDGQAAAVTEICWQANHLSVSHVDGSSELSSQSVHRRLADRMLTVRIQQWNPESLAEFTGTGRRELTTRAGQGTQVTIDQIDVDEITWPIPAFGDWARFARLDDATFTQAPDPSPYVPTEERPWQAPKPLQPGDLAAMFRAAGEVVPAGVLRMPSGSLIVIDPGYLGLGHQPRPFTATAPPGEYPVELAVVDGRTAGARVIVSHEPVATWELALREGQDPRQLGNKEFYGFGVDSGQACFLDAAAMPGLDEAGDDLVDDLTDTPEDGSVSLDDPRTGANLVAFWSGPGDGAYPVWVGRTESGQAACFVADFLMIRQED</sequence>
<dbReference type="Pfam" id="PF14025">
    <property type="entry name" value="DUF4241"/>
    <property type="match status" value="1"/>
</dbReference>
<evidence type="ECO:0000313" key="2">
    <source>
        <dbReference type="Proteomes" id="UP001519332"/>
    </source>
</evidence>
<keyword evidence="2" id="KW-1185">Reference proteome</keyword>
<reference evidence="1 2" key="1">
    <citation type="submission" date="2021-03" db="EMBL/GenBank/DDBJ databases">
        <title>Sequencing the genomes of 1000 actinobacteria strains.</title>
        <authorList>
            <person name="Klenk H.-P."/>
        </authorList>
    </citation>
    <scope>NUCLEOTIDE SEQUENCE [LARGE SCALE GENOMIC DNA]</scope>
    <source>
        <strain evidence="1 2">DSM 46670</strain>
    </source>
</reference>
<proteinExistence type="predicted"/>
<protein>
    <recommendedName>
        <fullName evidence="3">DUF4241 domain-containing protein</fullName>
    </recommendedName>
</protein>
<organism evidence="1 2">
    <name type="scientific">Kibdelosporangium banguiense</name>
    <dbReference type="NCBI Taxonomy" id="1365924"/>
    <lineage>
        <taxon>Bacteria</taxon>
        <taxon>Bacillati</taxon>
        <taxon>Actinomycetota</taxon>
        <taxon>Actinomycetes</taxon>
        <taxon>Pseudonocardiales</taxon>
        <taxon>Pseudonocardiaceae</taxon>
        <taxon>Kibdelosporangium</taxon>
    </lineage>
</organism>
<dbReference type="RefSeq" id="WP_209647075.1">
    <property type="nucleotide sequence ID" value="NZ_JAGINW010000001.1"/>
</dbReference>
<evidence type="ECO:0000313" key="1">
    <source>
        <dbReference type="EMBL" id="MBP2330469.1"/>
    </source>
</evidence>